<evidence type="ECO:0000313" key="2">
    <source>
        <dbReference type="EMBL" id="KAL1519734.1"/>
    </source>
</evidence>
<proteinExistence type="predicted"/>
<dbReference type="Proteomes" id="UP001515480">
    <property type="component" value="Unassembled WGS sequence"/>
</dbReference>
<protein>
    <submittedName>
        <fullName evidence="2">Uncharacterized protein</fullName>
    </submittedName>
</protein>
<comment type="caution">
    <text evidence="2">The sequence shown here is derived from an EMBL/GenBank/DDBJ whole genome shotgun (WGS) entry which is preliminary data.</text>
</comment>
<dbReference type="AlphaFoldDB" id="A0AB34JDC1"/>
<gene>
    <name evidence="2" type="ORF">AB1Y20_023242</name>
</gene>
<evidence type="ECO:0000256" key="1">
    <source>
        <dbReference type="SAM" id="MobiDB-lite"/>
    </source>
</evidence>
<feature type="region of interest" description="Disordered" evidence="1">
    <location>
        <begin position="111"/>
        <end position="208"/>
    </location>
</feature>
<reference evidence="2 3" key="1">
    <citation type="journal article" date="2024" name="Science">
        <title>Giant polyketide synthase enzymes in the biosynthesis of giant marine polyether toxins.</title>
        <authorList>
            <person name="Fallon T.R."/>
            <person name="Shende V.V."/>
            <person name="Wierzbicki I.H."/>
            <person name="Pendleton A.L."/>
            <person name="Watervoot N.F."/>
            <person name="Auber R.P."/>
            <person name="Gonzalez D.J."/>
            <person name="Wisecaver J.H."/>
            <person name="Moore B.S."/>
        </authorList>
    </citation>
    <scope>NUCLEOTIDE SEQUENCE [LARGE SCALE GENOMIC DNA]</scope>
    <source>
        <strain evidence="2 3">12B1</strain>
    </source>
</reference>
<keyword evidence="3" id="KW-1185">Reference proteome</keyword>
<accession>A0AB34JDC1</accession>
<organism evidence="2 3">
    <name type="scientific">Prymnesium parvum</name>
    <name type="common">Toxic golden alga</name>
    <dbReference type="NCBI Taxonomy" id="97485"/>
    <lineage>
        <taxon>Eukaryota</taxon>
        <taxon>Haptista</taxon>
        <taxon>Haptophyta</taxon>
        <taxon>Prymnesiophyceae</taxon>
        <taxon>Prymnesiales</taxon>
        <taxon>Prymnesiaceae</taxon>
        <taxon>Prymnesium</taxon>
    </lineage>
</organism>
<evidence type="ECO:0000313" key="3">
    <source>
        <dbReference type="Proteomes" id="UP001515480"/>
    </source>
</evidence>
<sequence length="208" mass="21813">MSLAALKKDPPAPTECVFLSLARAREQAGTALARVNDVHSRRQSLAVQDKARLCAGLEEMYTEAIKLLQEERTLALRAIRTLALIRKQPPGAAAPARAGISKARVSNSFESSRELNLYDDDDGQESGGEAPYGSTTTARNAHPLAKHGLGKGCRPASASGSSKPFSGVSRPGSSIGGAPHLGTSPMHSSVADEGDDDDLLSDDVPPDE</sequence>
<feature type="compositionally biased region" description="Acidic residues" evidence="1">
    <location>
        <begin position="192"/>
        <end position="208"/>
    </location>
</feature>
<name>A0AB34JDC1_PRYPA</name>
<dbReference type="EMBL" id="JBGBPQ010000009">
    <property type="protein sequence ID" value="KAL1519734.1"/>
    <property type="molecule type" value="Genomic_DNA"/>
</dbReference>